<evidence type="ECO:0000259" key="5">
    <source>
        <dbReference type="Pfam" id="PF06441"/>
    </source>
</evidence>
<dbReference type="Pfam" id="PF06441">
    <property type="entry name" value="EHN"/>
    <property type="match status" value="2"/>
</dbReference>
<keyword evidence="2" id="KW-0058">Aromatic hydrocarbons catabolism</keyword>
<protein>
    <submittedName>
        <fullName evidence="6">Epoxide hydrolase N terminus-domain-containing protein</fullName>
    </submittedName>
</protein>
<feature type="domain" description="Epoxide hydrolase N-terminal" evidence="5">
    <location>
        <begin position="109"/>
        <end position="148"/>
    </location>
</feature>
<keyword evidence="3 6" id="KW-0378">Hydrolase</keyword>
<feature type="domain" description="Epoxide hydrolase N-terminal" evidence="5">
    <location>
        <begin position="27"/>
        <end position="95"/>
    </location>
</feature>
<evidence type="ECO:0000256" key="2">
    <source>
        <dbReference type="ARBA" id="ARBA00022797"/>
    </source>
</evidence>
<dbReference type="Gene3D" id="3.40.50.1820">
    <property type="entry name" value="alpha/beta hydrolase"/>
    <property type="match status" value="1"/>
</dbReference>
<dbReference type="PANTHER" id="PTHR21661:SF35">
    <property type="entry name" value="EPOXIDE HYDROLASE"/>
    <property type="match status" value="1"/>
</dbReference>
<evidence type="ECO:0000256" key="4">
    <source>
        <dbReference type="SAM" id="SignalP"/>
    </source>
</evidence>
<proteinExistence type="inferred from homology"/>
<name>A0AAD6TF02_9AGAR</name>
<comment type="similarity">
    <text evidence="1">Belongs to the peptidase S33 family.</text>
</comment>
<comment type="caution">
    <text evidence="6">The sequence shown here is derived from an EMBL/GenBank/DDBJ whole genome shotgun (WGS) entry which is preliminary data.</text>
</comment>
<dbReference type="GO" id="GO:0004301">
    <property type="term" value="F:epoxide hydrolase activity"/>
    <property type="evidence" value="ECO:0007669"/>
    <property type="project" value="TreeGrafter"/>
</dbReference>
<dbReference type="InterPro" id="IPR029058">
    <property type="entry name" value="AB_hydrolase_fold"/>
</dbReference>
<reference evidence="6" key="1">
    <citation type="submission" date="2023-03" db="EMBL/GenBank/DDBJ databases">
        <title>Massive genome expansion in bonnet fungi (Mycena s.s.) driven by repeated elements and novel gene families across ecological guilds.</title>
        <authorList>
            <consortium name="Lawrence Berkeley National Laboratory"/>
            <person name="Harder C.B."/>
            <person name="Miyauchi S."/>
            <person name="Viragh M."/>
            <person name="Kuo A."/>
            <person name="Thoen E."/>
            <person name="Andreopoulos B."/>
            <person name="Lu D."/>
            <person name="Skrede I."/>
            <person name="Drula E."/>
            <person name="Henrissat B."/>
            <person name="Morin E."/>
            <person name="Kohler A."/>
            <person name="Barry K."/>
            <person name="LaButti K."/>
            <person name="Morin E."/>
            <person name="Salamov A."/>
            <person name="Lipzen A."/>
            <person name="Mereny Z."/>
            <person name="Hegedus B."/>
            <person name="Baldrian P."/>
            <person name="Stursova M."/>
            <person name="Weitz H."/>
            <person name="Taylor A."/>
            <person name="Grigoriev I.V."/>
            <person name="Nagy L.G."/>
            <person name="Martin F."/>
            <person name="Kauserud H."/>
        </authorList>
    </citation>
    <scope>NUCLEOTIDE SEQUENCE</scope>
    <source>
        <strain evidence="6">CBHHK200</strain>
    </source>
</reference>
<organism evidence="6 7">
    <name type="scientific">Mycena alexandri</name>
    <dbReference type="NCBI Taxonomy" id="1745969"/>
    <lineage>
        <taxon>Eukaryota</taxon>
        <taxon>Fungi</taxon>
        <taxon>Dikarya</taxon>
        <taxon>Basidiomycota</taxon>
        <taxon>Agaricomycotina</taxon>
        <taxon>Agaricomycetes</taxon>
        <taxon>Agaricomycetidae</taxon>
        <taxon>Agaricales</taxon>
        <taxon>Marasmiineae</taxon>
        <taxon>Mycenaceae</taxon>
        <taxon>Mycena</taxon>
    </lineage>
</organism>
<dbReference type="AlphaFoldDB" id="A0AAD6TF02"/>
<evidence type="ECO:0000313" key="6">
    <source>
        <dbReference type="EMBL" id="KAJ7044773.1"/>
    </source>
</evidence>
<dbReference type="InterPro" id="IPR010497">
    <property type="entry name" value="Epoxide_hydro_N"/>
</dbReference>
<keyword evidence="4" id="KW-0732">Signal</keyword>
<evidence type="ECO:0000256" key="1">
    <source>
        <dbReference type="ARBA" id="ARBA00010088"/>
    </source>
</evidence>
<dbReference type="Proteomes" id="UP001218188">
    <property type="component" value="Unassembled WGS sequence"/>
</dbReference>
<dbReference type="PANTHER" id="PTHR21661">
    <property type="entry name" value="EPOXIDE HYDROLASE 1-RELATED"/>
    <property type="match status" value="1"/>
</dbReference>
<dbReference type="SUPFAM" id="SSF53474">
    <property type="entry name" value="alpha/beta-Hydrolases"/>
    <property type="match status" value="1"/>
</dbReference>
<gene>
    <name evidence="6" type="ORF">C8F04DRAFT_1351181</name>
</gene>
<sequence length="169" mass="19186">MGFYLHLSSLVLFAAFTTSGAATDFQVKPFKVDLTAQIPRLTSRLPAKTLYSDRDGGSGEWGIELDVLQELRTDWLMNFDWEAQWAELNTSLQWSLTFLLHSCDLERLVHIFEQFTAVIEGLTVHFTHEKSADPEAIPVILCHGWPLTPVILSKYTQALSKNSYRSSNH</sequence>
<dbReference type="GO" id="GO:0097176">
    <property type="term" value="P:epoxide metabolic process"/>
    <property type="evidence" value="ECO:0007669"/>
    <property type="project" value="TreeGrafter"/>
</dbReference>
<feature type="chain" id="PRO_5041962704" evidence="4">
    <location>
        <begin position="23"/>
        <end position="169"/>
    </location>
</feature>
<evidence type="ECO:0000313" key="7">
    <source>
        <dbReference type="Proteomes" id="UP001218188"/>
    </source>
</evidence>
<feature type="signal peptide" evidence="4">
    <location>
        <begin position="1"/>
        <end position="22"/>
    </location>
</feature>
<evidence type="ECO:0000256" key="3">
    <source>
        <dbReference type="ARBA" id="ARBA00022801"/>
    </source>
</evidence>
<keyword evidence="7" id="KW-1185">Reference proteome</keyword>
<accession>A0AAD6TF02</accession>
<dbReference type="EMBL" id="JARJCM010000006">
    <property type="protein sequence ID" value="KAJ7044773.1"/>
    <property type="molecule type" value="Genomic_DNA"/>
</dbReference>